<keyword evidence="2" id="KW-0732">Signal</keyword>
<dbReference type="Pfam" id="PF13600">
    <property type="entry name" value="DUF4140"/>
    <property type="match status" value="1"/>
</dbReference>
<keyword evidence="6" id="KW-1185">Reference proteome</keyword>
<evidence type="ECO:0000259" key="3">
    <source>
        <dbReference type="Pfam" id="PF13598"/>
    </source>
</evidence>
<dbReference type="RefSeq" id="WP_259548971.1">
    <property type="nucleotide sequence ID" value="NZ_BAABHW010000003.1"/>
</dbReference>
<accession>A0ABP9LDA1</accession>
<evidence type="ECO:0000256" key="2">
    <source>
        <dbReference type="SAM" id="SignalP"/>
    </source>
</evidence>
<name>A0ABP9LDA1_9RHOB</name>
<protein>
    <recommendedName>
        <fullName evidence="7">DUF4139 domain-containing protein</fullName>
    </recommendedName>
</protein>
<evidence type="ECO:0008006" key="7">
    <source>
        <dbReference type="Google" id="ProtNLM"/>
    </source>
</evidence>
<feature type="chain" id="PRO_5046302357" description="DUF4139 domain-containing protein" evidence="2">
    <location>
        <begin position="21"/>
        <end position="551"/>
    </location>
</feature>
<evidence type="ECO:0000256" key="1">
    <source>
        <dbReference type="SAM" id="Coils"/>
    </source>
</evidence>
<feature type="signal peptide" evidence="2">
    <location>
        <begin position="1"/>
        <end position="20"/>
    </location>
</feature>
<evidence type="ECO:0000313" key="6">
    <source>
        <dbReference type="Proteomes" id="UP001499910"/>
    </source>
</evidence>
<proteinExistence type="predicted"/>
<dbReference type="InterPro" id="IPR025554">
    <property type="entry name" value="DUF4140"/>
</dbReference>
<dbReference type="NCBIfam" id="TIGR02231">
    <property type="entry name" value="mucoidy inhibitor MuiA family protein"/>
    <property type="match status" value="1"/>
</dbReference>
<dbReference type="Proteomes" id="UP001499910">
    <property type="component" value="Unassembled WGS sequence"/>
</dbReference>
<dbReference type="InterPro" id="IPR011935">
    <property type="entry name" value="CHP02231"/>
</dbReference>
<feature type="coiled-coil region" evidence="1">
    <location>
        <begin position="100"/>
        <end position="134"/>
    </location>
</feature>
<comment type="caution">
    <text evidence="5">The sequence shown here is derived from an EMBL/GenBank/DDBJ whole genome shotgun (WGS) entry which is preliminary data.</text>
</comment>
<organism evidence="5 6">
    <name type="scientific">[Roseibacterium] beibuensis</name>
    <dbReference type="NCBI Taxonomy" id="1193142"/>
    <lineage>
        <taxon>Bacteria</taxon>
        <taxon>Pseudomonadati</taxon>
        <taxon>Pseudomonadota</taxon>
        <taxon>Alphaproteobacteria</taxon>
        <taxon>Rhodobacterales</taxon>
        <taxon>Roseobacteraceae</taxon>
        <taxon>Roseicyclus</taxon>
    </lineage>
</organism>
<dbReference type="InterPro" id="IPR037291">
    <property type="entry name" value="DUF4139"/>
</dbReference>
<sequence>MIRLLLTTALVAGVPCAALADDILLRADIARATVYASGAAVERTATVTIPAGQHRLLIAMPDQASAELVQVSGPDGLAIGQPQIAQAMPLAEGALDSDAEAEARATVEAARDALMEAQDALAAADGEMRAIEAQMAYLNALTRPGDGGAAMPDDPALVPQILATLGAESARVAAELQSAQIARRDLAEAVADAQTDLRTATDAFQRLRPFGTSSDMLEVAVTAAEETEAEITLSYLTPEAQWSPSYEIDLDTESGAMEIERFVSLATYGQARWRDVAVTFSTATPDRAQTPSGLSPDPVRVMEPIQIEPRGSGRFEDAEAMPAPAPVIAGVMVDEMRPRAQMQVDGLSISYAYGEPVTVGASGEVTLPFDALVIDMETENRAVPRYDDTAFLMALGENDTGEPILPGEARFYRDGALVGEDWLPMVAIGAEMEMGFGPLDHLQLVWIDRSLAEGDRGIFVTSDTQLREIEFGIENTSDEAESVRLLYATPFVEQEEISMELTLDPGPDERDVDDMRGVSAWTMDVAPGAREVIRMTVDLSWPEGMMLNWRP</sequence>
<dbReference type="Pfam" id="PF13598">
    <property type="entry name" value="DUF4139"/>
    <property type="match status" value="1"/>
</dbReference>
<evidence type="ECO:0000259" key="4">
    <source>
        <dbReference type="Pfam" id="PF13600"/>
    </source>
</evidence>
<feature type="domain" description="DUF4140" evidence="4">
    <location>
        <begin position="32"/>
        <end position="138"/>
    </location>
</feature>
<evidence type="ECO:0000313" key="5">
    <source>
        <dbReference type="EMBL" id="GAA5075460.1"/>
    </source>
</evidence>
<reference evidence="6" key="1">
    <citation type="journal article" date="2019" name="Int. J. Syst. Evol. Microbiol.">
        <title>The Global Catalogue of Microorganisms (GCM) 10K type strain sequencing project: providing services to taxonomists for standard genome sequencing and annotation.</title>
        <authorList>
            <consortium name="The Broad Institute Genomics Platform"/>
            <consortium name="The Broad Institute Genome Sequencing Center for Infectious Disease"/>
            <person name="Wu L."/>
            <person name="Ma J."/>
        </authorList>
    </citation>
    <scope>NUCLEOTIDE SEQUENCE [LARGE SCALE GENOMIC DNA]</scope>
    <source>
        <strain evidence="6">JCM 18015</strain>
    </source>
</reference>
<dbReference type="PANTHER" id="PTHR31005:SF8">
    <property type="entry name" value="DUF4139 DOMAIN-CONTAINING PROTEIN"/>
    <property type="match status" value="1"/>
</dbReference>
<dbReference type="PANTHER" id="PTHR31005">
    <property type="entry name" value="DUF4139 DOMAIN-CONTAINING PROTEIN"/>
    <property type="match status" value="1"/>
</dbReference>
<keyword evidence="1" id="KW-0175">Coiled coil</keyword>
<gene>
    <name evidence="5" type="ORF">GCM10023209_23450</name>
</gene>
<feature type="domain" description="DUF4139" evidence="3">
    <location>
        <begin position="231"/>
        <end position="543"/>
    </location>
</feature>
<dbReference type="EMBL" id="BAABHW010000003">
    <property type="protein sequence ID" value="GAA5075460.1"/>
    <property type="molecule type" value="Genomic_DNA"/>
</dbReference>